<accession>A0ABQ8E726</accession>
<dbReference type="Proteomes" id="UP000824890">
    <property type="component" value="Unassembled WGS sequence"/>
</dbReference>
<dbReference type="Pfam" id="PF01255">
    <property type="entry name" value="Prenyltransf"/>
    <property type="match status" value="2"/>
</dbReference>
<gene>
    <name evidence="7" type="ORF">HID58_004886</name>
</gene>
<comment type="function">
    <text evidence="2">Catalyzes cis-prenyl chain elongation to produce the polyprenyl backbone of dolichol, a glycosyl carrier-lipid required for the biosynthesis of several classes of glycoprotein.</text>
</comment>
<evidence type="ECO:0000256" key="3">
    <source>
        <dbReference type="ARBA" id="ARBA00004922"/>
    </source>
</evidence>
<comment type="caution">
    <text evidence="7">The sequence shown here is derived from an EMBL/GenBank/DDBJ whole genome shotgun (WGS) entry which is preliminary data.</text>
</comment>
<dbReference type="CDD" id="cd00475">
    <property type="entry name" value="Cis_IPPS"/>
    <property type="match status" value="2"/>
</dbReference>
<evidence type="ECO:0008006" key="9">
    <source>
        <dbReference type="Google" id="ProtNLM"/>
    </source>
</evidence>
<dbReference type="PANTHER" id="PTHR10291">
    <property type="entry name" value="DEHYDRODOLICHYL DIPHOSPHATE SYNTHASE FAMILY MEMBER"/>
    <property type="match status" value="1"/>
</dbReference>
<dbReference type="Gene3D" id="3.40.1180.10">
    <property type="entry name" value="Decaprenyl diphosphate synthase-like"/>
    <property type="match status" value="2"/>
</dbReference>
<dbReference type="PANTHER" id="PTHR10291:SF20">
    <property type="entry name" value="DEHYDRODOLICHYL DIPHOSPHATE SYNTHASE 5"/>
    <property type="match status" value="1"/>
</dbReference>
<evidence type="ECO:0000256" key="5">
    <source>
        <dbReference type="ARBA" id="ARBA00022679"/>
    </source>
</evidence>
<dbReference type="InterPro" id="IPR018520">
    <property type="entry name" value="UPP_synth-like_CS"/>
</dbReference>
<dbReference type="PROSITE" id="PS01066">
    <property type="entry name" value="UPP_SYNTHASE"/>
    <property type="match status" value="2"/>
</dbReference>
<evidence type="ECO:0000256" key="4">
    <source>
        <dbReference type="ARBA" id="ARBA00005432"/>
    </source>
</evidence>
<organism evidence="7 8">
    <name type="scientific">Brassica napus</name>
    <name type="common">Rape</name>
    <dbReference type="NCBI Taxonomy" id="3708"/>
    <lineage>
        <taxon>Eukaryota</taxon>
        <taxon>Viridiplantae</taxon>
        <taxon>Streptophyta</taxon>
        <taxon>Embryophyta</taxon>
        <taxon>Tracheophyta</taxon>
        <taxon>Spermatophyta</taxon>
        <taxon>Magnoliopsida</taxon>
        <taxon>eudicotyledons</taxon>
        <taxon>Gunneridae</taxon>
        <taxon>Pentapetalae</taxon>
        <taxon>rosids</taxon>
        <taxon>malvids</taxon>
        <taxon>Brassicales</taxon>
        <taxon>Brassicaceae</taxon>
        <taxon>Brassiceae</taxon>
        <taxon>Brassica</taxon>
    </lineage>
</organism>
<keyword evidence="6" id="KW-0472">Membrane</keyword>
<dbReference type="EMBL" id="JAGKQM010000002">
    <property type="protein sequence ID" value="KAH0937425.1"/>
    <property type="molecule type" value="Genomic_DNA"/>
</dbReference>
<reference evidence="7 8" key="1">
    <citation type="submission" date="2021-05" db="EMBL/GenBank/DDBJ databases">
        <title>Genome Assembly of Synthetic Allotetraploid Brassica napus Reveals Homoeologous Exchanges between Subgenomes.</title>
        <authorList>
            <person name="Davis J.T."/>
        </authorList>
    </citation>
    <scope>NUCLEOTIDE SEQUENCE [LARGE SCALE GENOMIC DNA]</scope>
    <source>
        <strain evidence="8">cv. Da-Ae</strain>
        <tissue evidence="7">Seedling</tissue>
    </source>
</reference>
<evidence type="ECO:0000256" key="2">
    <source>
        <dbReference type="ARBA" id="ARBA00002674"/>
    </source>
</evidence>
<protein>
    <recommendedName>
        <fullName evidence="9">Alkyl transferase</fullName>
    </recommendedName>
</protein>
<evidence type="ECO:0000256" key="1">
    <source>
        <dbReference type="ARBA" id="ARBA00001946"/>
    </source>
</evidence>
<keyword evidence="5" id="KW-0808">Transferase</keyword>
<keyword evidence="8" id="KW-1185">Reference proteome</keyword>
<proteinExistence type="inferred from homology"/>
<evidence type="ECO:0000313" key="7">
    <source>
        <dbReference type="EMBL" id="KAH0937425.1"/>
    </source>
</evidence>
<sequence>MEQMVYIVSVVFTCLALLIIPVIIITRRLSVHLSFKNILRFIKLVASQLDDEEENNEKSGTIGEEDKRRRLPKHVAIILDGNRRWAEKRGLGTSEGHQAGARRLIENAKDCFAMGINTVSLFAFSTENWARPEDEVNGLMALFEKHLRSEMAFFRSDKIKISVIGNRTKISQSLLGLITEAEEATKNYEEKHLIIAIDYSGRFDILQACKSLAEKAKNGLIQIEDIDEDVMEKELMTNCSEFPNPDLLIRTSGEQRISNFFLWQSAYTELYFPNVLWPDFGEAEYLEALTWYQQRQRRFGLRMLSLLSCFLSLLSFLVHSCIRPWTQAKISLKDEKEIDEGTSYVAGEEETPKGLLREQMPRHVAVIMDGNRRWAERAGLLTSQGHEAGAERLIEFAELCFKLGIETVSAFAFSTENWGRHKIEVNCLMSLFQRYLKSKIHFFQSEEIRVSVIGNLEKIPESLLGTIKETEEATKRYKKKHLILAIDYSGRFDILHACKSIVKKSQQGLIREEDVDQTLFERELLTKCTEFPSPDLLIRTSGEQRISNFLLWQLAYTELFFSPVLWPDFDKDRVIEALVSYQSRERRFGCRI</sequence>
<comment type="pathway">
    <text evidence="3">Protein modification; protein glycosylation.</text>
</comment>
<evidence type="ECO:0000313" key="8">
    <source>
        <dbReference type="Proteomes" id="UP000824890"/>
    </source>
</evidence>
<comment type="similarity">
    <text evidence="4">Belongs to the UPP synthase family.</text>
</comment>
<keyword evidence="6" id="KW-1133">Transmembrane helix</keyword>
<keyword evidence="6" id="KW-0812">Transmembrane</keyword>
<dbReference type="InterPro" id="IPR036424">
    <property type="entry name" value="UPP_synth-like_sf"/>
</dbReference>
<comment type="cofactor">
    <cofactor evidence="1">
        <name>Mg(2+)</name>
        <dbReference type="ChEBI" id="CHEBI:18420"/>
    </cofactor>
</comment>
<evidence type="ECO:0000256" key="6">
    <source>
        <dbReference type="SAM" id="Phobius"/>
    </source>
</evidence>
<dbReference type="InterPro" id="IPR001441">
    <property type="entry name" value="UPP_synth-like"/>
</dbReference>
<dbReference type="SUPFAM" id="SSF64005">
    <property type="entry name" value="Undecaprenyl diphosphate synthase"/>
    <property type="match status" value="2"/>
</dbReference>
<feature type="transmembrane region" description="Helical" evidence="6">
    <location>
        <begin position="6"/>
        <end position="26"/>
    </location>
</feature>
<dbReference type="HAMAP" id="MF_01139">
    <property type="entry name" value="ISPT"/>
    <property type="match status" value="2"/>
</dbReference>
<name>A0ABQ8E726_BRANA</name>
<dbReference type="NCBIfam" id="TIGR00055">
    <property type="entry name" value="uppS"/>
    <property type="match status" value="2"/>
</dbReference>